<dbReference type="Gene3D" id="3.40.50.12370">
    <property type="match status" value="1"/>
</dbReference>
<name>A0A1H7YDU4_9BACT</name>
<evidence type="ECO:0000313" key="3">
    <source>
        <dbReference type="Proteomes" id="UP000198984"/>
    </source>
</evidence>
<evidence type="ECO:0000313" key="2">
    <source>
        <dbReference type="EMBL" id="SEM43349.1"/>
    </source>
</evidence>
<dbReference type="InterPro" id="IPR006016">
    <property type="entry name" value="UspA"/>
</dbReference>
<dbReference type="RefSeq" id="WP_089915331.1">
    <property type="nucleotide sequence ID" value="NZ_FOBB01000004.1"/>
</dbReference>
<dbReference type="AlphaFoldDB" id="A0A1H7YDU4"/>
<accession>A0A1H7YDU4</accession>
<sequence length="281" mass="31944">MKTLLIPVDFTDTAENAVNFGAAWCKRYDYTRIILLKTFYDNIFDQIVLSAEYAVNQDYRQQERQDVLDHLESLRQRVASRVDKDVAILTVVSEVPMLRAILDTIRDEKADTLLLGSDNYNYSSGSIVAGHVVSIAKVSPIKVLVVPAGYTYQPVETALVPVDFNALQPLSRFSHVQTSPTWGDTKLLVLNVDPEETYLHPDETFREKEENLHTYLQDFSHELHYSNEPDLLNGVRQFIQAHPVQLVIALPGKHSFLYSLTHKSISEAIYKNAQEPVLILK</sequence>
<gene>
    <name evidence="2" type="ORF">SAMN04488505_104386</name>
</gene>
<dbReference type="Proteomes" id="UP000198984">
    <property type="component" value="Unassembled WGS sequence"/>
</dbReference>
<keyword evidence="3" id="KW-1185">Reference proteome</keyword>
<organism evidence="2 3">
    <name type="scientific">Chitinophaga rupis</name>
    <dbReference type="NCBI Taxonomy" id="573321"/>
    <lineage>
        <taxon>Bacteria</taxon>
        <taxon>Pseudomonadati</taxon>
        <taxon>Bacteroidota</taxon>
        <taxon>Chitinophagia</taxon>
        <taxon>Chitinophagales</taxon>
        <taxon>Chitinophagaceae</taxon>
        <taxon>Chitinophaga</taxon>
    </lineage>
</organism>
<dbReference type="STRING" id="573321.SAMN04488505_104386"/>
<dbReference type="SUPFAM" id="SSF52402">
    <property type="entry name" value="Adenine nucleotide alpha hydrolases-like"/>
    <property type="match status" value="2"/>
</dbReference>
<dbReference type="OrthoDB" id="9788959at2"/>
<reference evidence="2 3" key="1">
    <citation type="submission" date="2016-10" db="EMBL/GenBank/DDBJ databases">
        <authorList>
            <person name="de Groot N.N."/>
        </authorList>
    </citation>
    <scope>NUCLEOTIDE SEQUENCE [LARGE SCALE GENOMIC DNA]</scope>
    <source>
        <strain evidence="2 3">DSM 21039</strain>
    </source>
</reference>
<proteinExistence type="predicted"/>
<feature type="domain" description="UspA" evidence="1">
    <location>
        <begin position="1"/>
        <end position="147"/>
    </location>
</feature>
<dbReference type="Pfam" id="PF00582">
    <property type="entry name" value="Usp"/>
    <property type="match status" value="1"/>
</dbReference>
<protein>
    <submittedName>
        <fullName evidence="2">Nucleotide-binding universal stress protein, UspA family</fullName>
    </submittedName>
</protein>
<evidence type="ECO:0000259" key="1">
    <source>
        <dbReference type="Pfam" id="PF00582"/>
    </source>
</evidence>
<dbReference type="EMBL" id="FOBB01000004">
    <property type="protein sequence ID" value="SEM43349.1"/>
    <property type="molecule type" value="Genomic_DNA"/>
</dbReference>